<accession>A0A4V1KI27</accession>
<organism evidence="1 2">
    <name type="scientific">Hansschlegelia zhihuaiae</name>
    <dbReference type="NCBI Taxonomy" id="405005"/>
    <lineage>
        <taxon>Bacteria</taxon>
        <taxon>Pseudomonadati</taxon>
        <taxon>Pseudomonadota</taxon>
        <taxon>Alphaproteobacteria</taxon>
        <taxon>Hyphomicrobiales</taxon>
        <taxon>Methylopilaceae</taxon>
        <taxon>Hansschlegelia</taxon>
    </lineage>
</organism>
<sequence>MLAAEEITIRIDGERIVLRPTLRVALRLERRHEGLAALVDKIQDGDLAAIADVLREHSPAWSDVPSFIESLGVPHGLFAGVRHLIPALIAHVYSLAGVDLEDETDTPSTGSRLASRETFAEHLEGLFKVATGWLGWSPETAWSSTPAEIRAAQAGFIDLQNALRGVAPKKPDHRTLDDKFADVFLGLSTRAQAA</sequence>
<evidence type="ECO:0008006" key="3">
    <source>
        <dbReference type="Google" id="ProtNLM"/>
    </source>
</evidence>
<dbReference type="OrthoDB" id="7306418at2"/>
<dbReference type="Proteomes" id="UP000289708">
    <property type="component" value="Unassembled WGS sequence"/>
</dbReference>
<keyword evidence="2" id="KW-1185">Reference proteome</keyword>
<evidence type="ECO:0000313" key="1">
    <source>
        <dbReference type="EMBL" id="RXF69232.1"/>
    </source>
</evidence>
<comment type="caution">
    <text evidence="1">The sequence shown here is derived from an EMBL/GenBank/DDBJ whole genome shotgun (WGS) entry which is preliminary data.</text>
</comment>
<evidence type="ECO:0000313" key="2">
    <source>
        <dbReference type="Proteomes" id="UP000289708"/>
    </source>
</evidence>
<reference evidence="1 2" key="1">
    <citation type="submission" date="2018-12" db="EMBL/GenBank/DDBJ databases">
        <title>bacterium Hansschlegelia zhihuaiae S113.</title>
        <authorList>
            <person name="He J."/>
        </authorList>
    </citation>
    <scope>NUCLEOTIDE SEQUENCE [LARGE SCALE GENOMIC DNA]</scope>
    <source>
        <strain evidence="1 2">S 113</strain>
    </source>
</reference>
<proteinExistence type="predicted"/>
<protein>
    <recommendedName>
        <fullName evidence="3">Phage tail assembly chaperone</fullName>
    </recommendedName>
</protein>
<name>A0A4V1KI27_9HYPH</name>
<gene>
    <name evidence="1" type="ORF">EK403_18780</name>
</gene>
<dbReference type="AlphaFoldDB" id="A0A4V1KI27"/>
<dbReference type="RefSeq" id="WP_128778998.1">
    <property type="nucleotide sequence ID" value="NZ_RYFI01000022.1"/>
</dbReference>
<dbReference type="EMBL" id="RYFI01000022">
    <property type="protein sequence ID" value="RXF69232.1"/>
    <property type="molecule type" value="Genomic_DNA"/>
</dbReference>